<name>A0A318L393_9NEIS</name>
<organism evidence="2 3">
    <name type="scientific">Rivihabitans pingtungensis</name>
    <dbReference type="NCBI Taxonomy" id="1054498"/>
    <lineage>
        <taxon>Bacteria</taxon>
        <taxon>Pseudomonadati</taxon>
        <taxon>Pseudomonadota</taxon>
        <taxon>Betaproteobacteria</taxon>
        <taxon>Neisseriales</taxon>
        <taxon>Aquaspirillaceae</taxon>
        <taxon>Rivihabitans</taxon>
    </lineage>
</organism>
<dbReference type="EMBL" id="QJKI01000026">
    <property type="protein sequence ID" value="PXX75242.1"/>
    <property type="molecule type" value="Genomic_DNA"/>
</dbReference>
<keyword evidence="1" id="KW-0732">Signal</keyword>
<evidence type="ECO:0000313" key="3">
    <source>
        <dbReference type="Proteomes" id="UP000247555"/>
    </source>
</evidence>
<accession>A0A318L393</accession>
<proteinExistence type="predicted"/>
<dbReference type="Proteomes" id="UP000247555">
    <property type="component" value="Unassembled WGS sequence"/>
</dbReference>
<sequence>MPALRHLGLCLALLLPLAAEWPAHSETLPICYNYGCKQRGEAVLGPLDNDQLASLLDQPDAEGERAAVGQAIGLMNQIAARTTPIAADRGGNVQDSGDGSQDCIDHSRNATTYLHYLLEHGWLRFHRVLEPAWRAPWLVDLHYAAVIEDLKDGLRYAVDAWFFDHGHPAAVLPLPDWNKGFSPQ</sequence>
<evidence type="ECO:0000313" key="2">
    <source>
        <dbReference type="EMBL" id="PXX75242.1"/>
    </source>
</evidence>
<dbReference type="AlphaFoldDB" id="A0A318L393"/>
<protein>
    <submittedName>
        <fullName evidence="2">Uncharacterized protein</fullName>
    </submittedName>
</protein>
<feature type="chain" id="PRO_5016452484" evidence="1">
    <location>
        <begin position="26"/>
        <end position="184"/>
    </location>
</feature>
<reference evidence="2 3" key="1">
    <citation type="submission" date="2018-05" db="EMBL/GenBank/DDBJ databases">
        <title>Genomic Encyclopedia of Type Strains, Phase IV (KMG-IV): sequencing the most valuable type-strain genomes for metagenomic binning, comparative biology and taxonomic classification.</title>
        <authorList>
            <person name="Goeker M."/>
        </authorList>
    </citation>
    <scope>NUCLEOTIDE SEQUENCE [LARGE SCALE GENOMIC DNA]</scope>
    <source>
        <strain evidence="2 3">DSM 29661</strain>
    </source>
</reference>
<evidence type="ECO:0000256" key="1">
    <source>
        <dbReference type="SAM" id="SignalP"/>
    </source>
</evidence>
<comment type="caution">
    <text evidence="2">The sequence shown here is derived from an EMBL/GenBank/DDBJ whole genome shotgun (WGS) entry which is preliminary data.</text>
</comment>
<gene>
    <name evidence="2" type="ORF">DFR34_12615</name>
</gene>
<dbReference type="RefSeq" id="WP_245906903.1">
    <property type="nucleotide sequence ID" value="NZ_CALCOA010000112.1"/>
</dbReference>
<feature type="signal peptide" evidence="1">
    <location>
        <begin position="1"/>
        <end position="25"/>
    </location>
</feature>
<keyword evidence="3" id="KW-1185">Reference proteome</keyword>